<dbReference type="InterPro" id="IPR016161">
    <property type="entry name" value="Ald_DH/histidinol_DH"/>
</dbReference>
<dbReference type="InterPro" id="IPR029510">
    <property type="entry name" value="Ald_DH_CS_GLU"/>
</dbReference>
<dbReference type="PANTHER" id="PTHR43353">
    <property type="entry name" value="SUCCINATE-SEMIALDEHYDE DEHYDROGENASE, MITOCHONDRIAL"/>
    <property type="match status" value="1"/>
</dbReference>
<dbReference type="OrthoDB" id="6882680at2"/>
<dbReference type="SUPFAM" id="SSF53720">
    <property type="entry name" value="ALDH-like"/>
    <property type="match status" value="1"/>
</dbReference>
<evidence type="ECO:0000256" key="1">
    <source>
        <dbReference type="ARBA" id="ARBA00009986"/>
    </source>
</evidence>
<dbReference type="Proteomes" id="UP000028780">
    <property type="component" value="Chromosome"/>
</dbReference>
<feature type="domain" description="Aldehyde dehydrogenase" evidence="5">
    <location>
        <begin position="20"/>
        <end position="480"/>
    </location>
</feature>
<dbReference type="Pfam" id="PF00171">
    <property type="entry name" value="Aldedh"/>
    <property type="match status" value="1"/>
</dbReference>
<sequence length="489" mass="52680">MDIQAILDQVETRLYINGEWRDGAEGETYEVLNPATEEVIATMASGTRQDSLDALAAADEAQKVWAHTAPRERAEILRKGYDLVKERKEAFAAIMTTEMGKSYTEALGEVDYGADYLLWFSEEANHFFGHTNRYPAKGNRMVTVRKPVGPCLLITPWNFPLSMATRKIAPALAAGNTVVIKPAKLTPLTMQYFVQTMEEAGVPAGVINLVSSKSASDVSEPILQDPRCRKLSFTGSTPVGSALMKLAADNVVKVSLELGGNAPAIVFADADIDGAVEGVKAAKMRNIGEACTAANRILVHESIAEEFATKLAKAVSELKVGNGMDEGIEVGPLVEKKAQEHMQALVDDAVSHGGTILTGGKAVEGTGFFFEPTVITGASKDAKVFREEIFGPIAPIFTFSTEQEAWALANDTEYGLASYVFSEDPDVMWRASDHLEFGLVGYNTGVVSDASIPFGGVKASGLGREGSLEGMLEYTEVQMIGVRDPYARF</sequence>
<proteinExistence type="inferred from homology"/>
<dbReference type="FunFam" id="3.40.605.10:FF:000007">
    <property type="entry name" value="NAD/NADP-dependent betaine aldehyde dehydrogenase"/>
    <property type="match status" value="1"/>
</dbReference>
<dbReference type="Proteomes" id="UP000215374">
    <property type="component" value="Chromosome 1"/>
</dbReference>
<dbReference type="eggNOG" id="COG1012">
    <property type="taxonomic scope" value="Bacteria"/>
</dbReference>
<dbReference type="GO" id="GO:0009450">
    <property type="term" value="P:gamma-aminobutyric acid catabolic process"/>
    <property type="evidence" value="ECO:0007669"/>
    <property type="project" value="TreeGrafter"/>
</dbReference>
<feature type="active site" evidence="3">
    <location>
        <position position="257"/>
    </location>
</feature>
<gene>
    <name evidence="7" type="primary">gabD2_1</name>
    <name evidence="6" type="ORF">CIMIT_03850</name>
    <name evidence="7" type="ORF">SAMEA4535761_00836</name>
</gene>
<dbReference type="HOGENOM" id="CLU_005391_1_0_11"/>
<dbReference type="Gene3D" id="3.40.309.10">
    <property type="entry name" value="Aldehyde Dehydrogenase, Chain A, domain 2"/>
    <property type="match status" value="1"/>
</dbReference>
<protein>
    <submittedName>
        <fullName evidence="6">Succinate-semialdehyde dehydrogenase</fullName>
        <ecNumber evidence="7">1.2.1.79</ecNumber>
    </submittedName>
</protein>
<dbReference type="InterPro" id="IPR015590">
    <property type="entry name" value="Aldehyde_DH_dom"/>
</dbReference>
<dbReference type="InterPro" id="IPR016163">
    <property type="entry name" value="Ald_DH_C"/>
</dbReference>
<evidence type="ECO:0000256" key="4">
    <source>
        <dbReference type="RuleBase" id="RU003345"/>
    </source>
</evidence>
<evidence type="ECO:0000259" key="5">
    <source>
        <dbReference type="Pfam" id="PF00171"/>
    </source>
</evidence>
<evidence type="ECO:0000313" key="8">
    <source>
        <dbReference type="Proteomes" id="UP000028780"/>
    </source>
</evidence>
<dbReference type="Gene3D" id="3.40.605.10">
    <property type="entry name" value="Aldehyde Dehydrogenase, Chain A, domain 1"/>
    <property type="match status" value="1"/>
</dbReference>
<comment type="similarity">
    <text evidence="1 4">Belongs to the aldehyde dehydrogenase family.</text>
</comment>
<reference evidence="7 9" key="2">
    <citation type="submission" date="2017-06" db="EMBL/GenBank/DDBJ databases">
        <authorList>
            <consortium name="Pathogen Informatics"/>
        </authorList>
    </citation>
    <scope>NUCLEOTIDE SEQUENCE [LARGE SCALE GENOMIC DNA]</scope>
    <source>
        <strain evidence="7 9">NCTC13015</strain>
    </source>
</reference>
<dbReference type="KEGG" id="cii:CIMIT_03850"/>
<dbReference type="AlphaFoldDB" id="A0A076NMY5"/>
<dbReference type="PANTHER" id="PTHR43353:SF5">
    <property type="entry name" value="SUCCINATE-SEMIALDEHYDE DEHYDROGENASE, MITOCHONDRIAL"/>
    <property type="match status" value="1"/>
</dbReference>
<dbReference type="RefSeq" id="WP_038589374.1">
    <property type="nucleotide sequence ID" value="NZ_CP009211.1"/>
</dbReference>
<keyword evidence="8" id="KW-1185">Reference proteome</keyword>
<evidence type="ECO:0000313" key="9">
    <source>
        <dbReference type="Proteomes" id="UP000215374"/>
    </source>
</evidence>
<evidence type="ECO:0000256" key="3">
    <source>
        <dbReference type="PROSITE-ProRule" id="PRU10007"/>
    </source>
</evidence>
<keyword evidence="2 4" id="KW-0560">Oxidoreductase</keyword>
<dbReference type="InterPro" id="IPR016162">
    <property type="entry name" value="Ald_DH_N"/>
</dbReference>
<evidence type="ECO:0000313" key="6">
    <source>
        <dbReference type="EMBL" id="AIJ33155.1"/>
    </source>
</evidence>
<name>A0A076NMY5_9CORY</name>
<evidence type="ECO:0000256" key="2">
    <source>
        <dbReference type="ARBA" id="ARBA00023002"/>
    </source>
</evidence>
<accession>A0A076NMY5</accession>
<dbReference type="EMBL" id="CP009211">
    <property type="protein sequence ID" value="AIJ33155.1"/>
    <property type="molecule type" value="Genomic_DNA"/>
</dbReference>
<dbReference type="GO" id="GO:0004777">
    <property type="term" value="F:succinate-semialdehyde dehydrogenase (NAD+) activity"/>
    <property type="evidence" value="ECO:0007669"/>
    <property type="project" value="TreeGrafter"/>
</dbReference>
<dbReference type="EC" id="1.2.1.79" evidence="7"/>
<evidence type="ECO:0000313" key="7">
    <source>
        <dbReference type="EMBL" id="SNV63816.1"/>
    </source>
</evidence>
<dbReference type="FunFam" id="3.40.309.10:FF:000004">
    <property type="entry name" value="Succinate-semialdehyde dehydrogenase I"/>
    <property type="match status" value="1"/>
</dbReference>
<dbReference type="InterPro" id="IPR050740">
    <property type="entry name" value="Aldehyde_DH_Superfamily"/>
</dbReference>
<dbReference type="CDD" id="cd07103">
    <property type="entry name" value="ALDH_F5_SSADH_GabD"/>
    <property type="match status" value="1"/>
</dbReference>
<dbReference type="EMBL" id="LT906467">
    <property type="protein sequence ID" value="SNV63816.1"/>
    <property type="molecule type" value="Genomic_DNA"/>
</dbReference>
<reference evidence="6 8" key="1">
    <citation type="submission" date="2014-08" db="EMBL/GenBank/DDBJ databases">
        <title>Complete genome sequence of Corynebacterium imitans DSM 44264, isolated from a five-month-old boy with suspected pharyngeal diphtheria.</title>
        <authorList>
            <person name="Mollmann S."/>
            <person name="Albersmeier A."/>
            <person name="Ruckert C."/>
            <person name="Tauch A."/>
        </authorList>
    </citation>
    <scope>NUCLEOTIDE SEQUENCE [LARGE SCALE GENOMIC DNA]</scope>
    <source>
        <strain evidence="6 8">DSM 44264</strain>
    </source>
</reference>
<dbReference type="GO" id="GO:0036243">
    <property type="term" value="F:succinate-semialdehyde dehydrogenase (NADP+) activity"/>
    <property type="evidence" value="ECO:0007669"/>
    <property type="project" value="UniProtKB-EC"/>
</dbReference>
<dbReference type="STRING" id="156978.CIMIT_03850"/>
<dbReference type="PROSITE" id="PS00687">
    <property type="entry name" value="ALDEHYDE_DEHYDR_GLU"/>
    <property type="match status" value="1"/>
</dbReference>
<organism evidence="6 8">
    <name type="scientific">Corynebacterium imitans</name>
    <dbReference type="NCBI Taxonomy" id="156978"/>
    <lineage>
        <taxon>Bacteria</taxon>
        <taxon>Bacillati</taxon>
        <taxon>Actinomycetota</taxon>
        <taxon>Actinomycetes</taxon>
        <taxon>Mycobacteriales</taxon>
        <taxon>Corynebacteriaceae</taxon>
        <taxon>Corynebacterium</taxon>
    </lineage>
</organism>